<keyword evidence="4" id="KW-1185">Reference proteome</keyword>
<name>A0AAQ3JTX4_9LILI</name>
<feature type="domain" description="VQ" evidence="2">
    <location>
        <begin position="69"/>
        <end position="95"/>
    </location>
</feature>
<organism evidence="3 4">
    <name type="scientific">Canna indica</name>
    <name type="common">Indian-shot</name>
    <dbReference type="NCBI Taxonomy" id="4628"/>
    <lineage>
        <taxon>Eukaryota</taxon>
        <taxon>Viridiplantae</taxon>
        <taxon>Streptophyta</taxon>
        <taxon>Embryophyta</taxon>
        <taxon>Tracheophyta</taxon>
        <taxon>Spermatophyta</taxon>
        <taxon>Magnoliopsida</taxon>
        <taxon>Liliopsida</taxon>
        <taxon>Zingiberales</taxon>
        <taxon>Cannaceae</taxon>
        <taxon>Canna</taxon>
    </lineage>
</organism>
<dbReference type="Pfam" id="PF05678">
    <property type="entry name" value="VQ"/>
    <property type="match status" value="1"/>
</dbReference>
<dbReference type="EMBL" id="CP136891">
    <property type="protein sequence ID" value="WOK95941.1"/>
    <property type="molecule type" value="Genomic_DNA"/>
</dbReference>
<evidence type="ECO:0000256" key="1">
    <source>
        <dbReference type="SAM" id="MobiDB-lite"/>
    </source>
</evidence>
<accession>A0AAQ3JTX4</accession>
<feature type="compositionally biased region" description="Polar residues" evidence="1">
    <location>
        <begin position="1"/>
        <end position="19"/>
    </location>
</feature>
<dbReference type="Proteomes" id="UP001327560">
    <property type="component" value="Chromosome 2"/>
</dbReference>
<reference evidence="3 4" key="1">
    <citation type="submission" date="2023-10" db="EMBL/GenBank/DDBJ databases">
        <title>Chromosome-scale genome assembly provides insights into flower coloration mechanisms of Canna indica.</title>
        <authorList>
            <person name="Li C."/>
        </authorList>
    </citation>
    <scope>NUCLEOTIDE SEQUENCE [LARGE SCALE GENOMIC DNA]</scope>
    <source>
        <tissue evidence="3">Flower</tissue>
    </source>
</reference>
<feature type="region of interest" description="Disordered" evidence="1">
    <location>
        <begin position="1"/>
        <end position="23"/>
    </location>
</feature>
<dbReference type="PANTHER" id="PTHR33624">
    <property type="entry name" value="SIGMA FACTOR BINDING PROTEIN 1, CHLOROPLASTIC"/>
    <property type="match status" value="1"/>
</dbReference>
<protein>
    <recommendedName>
        <fullName evidence="2">VQ domain-containing protein</fullName>
    </recommendedName>
</protein>
<evidence type="ECO:0000259" key="2">
    <source>
        <dbReference type="Pfam" id="PF05678"/>
    </source>
</evidence>
<dbReference type="InterPro" id="IPR008889">
    <property type="entry name" value="VQ"/>
</dbReference>
<proteinExistence type="predicted"/>
<evidence type="ECO:0000313" key="4">
    <source>
        <dbReference type="Proteomes" id="UP001327560"/>
    </source>
</evidence>
<dbReference type="PANTHER" id="PTHR33624:SF2">
    <property type="entry name" value="SIGMA FACTOR BINDING PROTEIN 1, CHLOROPLASTIC"/>
    <property type="match status" value="1"/>
</dbReference>
<dbReference type="InterPro" id="IPR039335">
    <property type="entry name" value="SIB1/2"/>
</dbReference>
<gene>
    <name evidence="3" type="ORF">Cni_G04648</name>
</gene>
<evidence type="ECO:0000313" key="3">
    <source>
        <dbReference type="EMBL" id="WOK95941.1"/>
    </source>
</evidence>
<dbReference type="AlphaFoldDB" id="A0AAQ3JTX4"/>
<sequence>MSAPSSHPGNRTPSSAKQRPNTKPHFHLLKTQYYLHSSYVSMEKLSIHRKRFKQPKLAKRTTPTKVIYIASPMRVTTTAAAFRSLVQKLTGRDSDVAAHAAISSQVPEESQVAPAAVLGAAAGYGDSGGGSTAPLGRTVGGSVEVGNSLVAPNEVFDETSLGAQMLENFSDFMSYFSPAL</sequence>